<feature type="non-terminal residue" evidence="4">
    <location>
        <position position="282"/>
    </location>
</feature>
<gene>
    <name evidence="4" type="primary">LOC112464376</name>
</gene>
<dbReference type="GeneID" id="112464376"/>
<dbReference type="Proteomes" id="UP000504618">
    <property type="component" value="Unplaced"/>
</dbReference>
<feature type="compositionally biased region" description="Low complexity" evidence="2">
    <location>
        <begin position="181"/>
        <end position="200"/>
    </location>
</feature>
<keyword evidence="4" id="KW-0418">Kinase</keyword>
<sequence length="282" mass="32033">MDLILHTHKNNLWQRHRRETRANKQSQKTSQQQGDLLKKRKRHREEDNEEEKGNKKGDKRIKVLKDSKIKKKLKEGIAQLNQSEISSSDDISKDSKISDSVATPHTASPIKSVELSSNNSFTTDEYPEEFQVLKSPLVEISLDSSLMLPPNSESQTKDATPPNEASNFDKLVPPPSEPEPESAGLSSMTHSGSSNSNNNNKHAKHSKKKKSHLTKKHARKTNDKSRSKKIEKMDIADCLQKLNEKVEKLTNKFEESKQSRTKFEASILKSLSTIESNWKQLQ</sequence>
<dbReference type="PROSITE" id="PS00018">
    <property type="entry name" value="EF_HAND_1"/>
    <property type="match status" value="1"/>
</dbReference>
<dbReference type="InterPro" id="IPR018247">
    <property type="entry name" value="EF_Hand_1_Ca_BS"/>
</dbReference>
<evidence type="ECO:0000313" key="3">
    <source>
        <dbReference type="Proteomes" id="UP000504618"/>
    </source>
</evidence>
<dbReference type="AlphaFoldDB" id="A0A6J1R1W1"/>
<evidence type="ECO:0000313" key="4">
    <source>
        <dbReference type="RefSeq" id="XP_024887096.1"/>
    </source>
</evidence>
<dbReference type="GO" id="GO:0016301">
    <property type="term" value="F:kinase activity"/>
    <property type="evidence" value="ECO:0007669"/>
    <property type="project" value="UniProtKB-KW"/>
</dbReference>
<accession>A0A6J1R1W1</accession>
<feature type="coiled-coil region" evidence="1">
    <location>
        <begin position="232"/>
        <end position="259"/>
    </location>
</feature>
<evidence type="ECO:0000256" key="1">
    <source>
        <dbReference type="SAM" id="Coils"/>
    </source>
</evidence>
<feature type="compositionally biased region" description="Basic and acidic residues" evidence="2">
    <location>
        <begin position="51"/>
        <end position="67"/>
    </location>
</feature>
<feature type="compositionally biased region" description="Polar residues" evidence="2">
    <location>
        <begin position="151"/>
        <end position="166"/>
    </location>
</feature>
<dbReference type="RefSeq" id="XP_024887096.1">
    <property type="nucleotide sequence ID" value="XM_025031328.1"/>
</dbReference>
<protein>
    <submittedName>
        <fullName evidence="4">Probable serine/threonine-protein kinase irlA</fullName>
    </submittedName>
</protein>
<evidence type="ECO:0000256" key="2">
    <source>
        <dbReference type="SAM" id="MobiDB-lite"/>
    </source>
</evidence>
<reference evidence="4" key="1">
    <citation type="submission" date="2025-08" db="UniProtKB">
        <authorList>
            <consortium name="RefSeq"/>
        </authorList>
    </citation>
    <scope>IDENTIFICATION</scope>
    <source>
        <tissue evidence="4">Whole body</tissue>
    </source>
</reference>
<feature type="region of interest" description="Disordered" evidence="2">
    <location>
        <begin position="144"/>
        <end position="232"/>
    </location>
</feature>
<keyword evidence="1" id="KW-0175">Coiled coil</keyword>
<feature type="compositionally biased region" description="Basic and acidic residues" evidence="2">
    <location>
        <begin position="220"/>
        <end position="232"/>
    </location>
</feature>
<feature type="compositionally biased region" description="Polar residues" evidence="2">
    <location>
        <begin position="23"/>
        <end position="34"/>
    </location>
</feature>
<organism evidence="3 4">
    <name type="scientific">Temnothorax curvispinosus</name>
    <dbReference type="NCBI Taxonomy" id="300111"/>
    <lineage>
        <taxon>Eukaryota</taxon>
        <taxon>Metazoa</taxon>
        <taxon>Ecdysozoa</taxon>
        <taxon>Arthropoda</taxon>
        <taxon>Hexapoda</taxon>
        <taxon>Insecta</taxon>
        <taxon>Pterygota</taxon>
        <taxon>Neoptera</taxon>
        <taxon>Endopterygota</taxon>
        <taxon>Hymenoptera</taxon>
        <taxon>Apocrita</taxon>
        <taxon>Aculeata</taxon>
        <taxon>Formicoidea</taxon>
        <taxon>Formicidae</taxon>
        <taxon>Myrmicinae</taxon>
        <taxon>Temnothorax</taxon>
    </lineage>
</organism>
<feature type="compositionally biased region" description="Basic residues" evidence="2">
    <location>
        <begin position="1"/>
        <end position="19"/>
    </location>
</feature>
<proteinExistence type="predicted"/>
<feature type="region of interest" description="Disordered" evidence="2">
    <location>
        <begin position="1"/>
        <end position="121"/>
    </location>
</feature>
<keyword evidence="3" id="KW-1185">Reference proteome</keyword>
<name>A0A6J1R1W1_9HYME</name>
<keyword evidence="4" id="KW-0808">Transferase</keyword>
<feature type="compositionally biased region" description="Basic residues" evidence="2">
    <location>
        <begin position="201"/>
        <end position="219"/>
    </location>
</feature>